<organism evidence="4 5">
    <name type="scientific">Schizothecium vesticola</name>
    <dbReference type="NCBI Taxonomy" id="314040"/>
    <lineage>
        <taxon>Eukaryota</taxon>
        <taxon>Fungi</taxon>
        <taxon>Dikarya</taxon>
        <taxon>Ascomycota</taxon>
        <taxon>Pezizomycotina</taxon>
        <taxon>Sordariomycetes</taxon>
        <taxon>Sordariomycetidae</taxon>
        <taxon>Sordariales</taxon>
        <taxon>Schizotheciaceae</taxon>
        <taxon>Schizothecium</taxon>
    </lineage>
</organism>
<protein>
    <recommendedName>
        <fullName evidence="3">Zn(2)-C6 fungal-type domain-containing protein</fullName>
    </recommendedName>
</protein>
<dbReference type="SMART" id="SM00066">
    <property type="entry name" value="GAL4"/>
    <property type="match status" value="1"/>
</dbReference>
<dbReference type="SUPFAM" id="SSF57701">
    <property type="entry name" value="Zn2/Cys6 DNA-binding domain"/>
    <property type="match status" value="1"/>
</dbReference>
<dbReference type="GO" id="GO:0008270">
    <property type="term" value="F:zinc ion binding"/>
    <property type="evidence" value="ECO:0007669"/>
    <property type="project" value="InterPro"/>
</dbReference>
<dbReference type="InterPro" id="IPR021858">
    <property type="entry name" value="Fun_TF"/>
</dbReference>
<dbReference type="InterPro" id="IPR001138">
    <property type="entry name" value="Zn2Cys6_DnaBD"/>
</dbReference>
<dbReference type="AlphaFoldDB" id="A0AA40F328"/>
<dbReference type="InterPro" id="IPR053157">
    <property type="entry name" value="Sterol_Uptake_Regulator"/>
</dbReference>
<name>A0AA40F328_9PEZI</name>
<dbReference type="PROSITE" id="PS00463">
    <property type="entry name" value="ZN2_CY6_FUNGAL_1"/>
    <property type="match status" value="1"/>
</dbReference>
<feature type="domain" description="Zn(2)-C6 fungal-type" evidence="3">
    <location>
        <begin position="14"/>
        <end position="43"/>
    </location>
</feature>
<proteinExistence type="predicted"/>
<dbReference type="Pfam" id="PF00172">
    <property type="entry name" value="Zn_clus"/>
    <property type="match status" value="1"/>
</dbReference>
<dbReference type="PROSITE" id="PS50048">
    <property type="entry name" value="ZN2_CY6_FUNGAL_2"/>
    <property type="match status" value="1"/>
</dbReference>
<feature type="compositionally biased region" description="Low complexity" evidence="2">
    <location>
        <begin position="104"/>
        <end position="127"/>
    </location>
</feature>
<comment type="caution">
    <text evidence="4">The sequence shown here is derived from an EMBL/GenBank/DDBJ whole genome shotgun (WGS) entry which is preliminary data.</text>
</comment>
<dbReference type="PANTHER" id="PTHR47784">
    <property type="entry name" value="STEROL UPTAKE CONTROL PROTEIN 2"/>
    <property type="match status" value="1"/>
</dbReference>
<reference evidence="4" key="1">
    <citation type="submission" date="2023-06" db="EMBL/GenBank/DDBJ databases">
        <title>Genome-scale phylogeny and comparative genomics of the fungal order Sordariales.</title>
        <authorList>
            <consortium name="Lawrence Berkeley National Laboratory"/>
            <person name="Hensen N."/>
            <person name="Bonometti L."/>
            <person name="Westerberg I."/>
            <person name="Brannstrom I.O."/>
            <person name="Guillou S."/>
            <person name="Cros-Aarteil S."/>
            <person name="Calhoun S."/>
            <person name="Haridas S."/>
            <person name="Kuo A."/>
            <person name="Mondo S."/>
            <person name="Pangilinan J."/>
            <person name="Riley R."/>
            <person name="LaButti K."/>
            <person name="Andreopoulos B."/>
            <person name="Lipzen A."/>
            <person name="Chen C."/>
            <person name="Yanf M."/>
            <person name="Daum C."/>
            <person name="Ng V."/>
            <person name="Clum A."/>
            <person name="Steindorff A."/>
            <person name="Ohm R."/>
            <person name="Martin F."/>
            <person name="Silar P."/>
            <person name="Natvig D."/>
            <person name="Lalanne C."/>
            <person name="Gautier V."/>
            <person name="Ament-velasquez S.L."/>
            <person name="Kruys A."/>
            <person name="Hutchinson M.I."/>
            <person name="Powell A.J."/>
            <person name="Barry K."/>
            <person name="Miller A.N."/>
            <person name="Grigoriev I.V."/>
            <person name="Debuchy R."/>
            <person name="Gladieux P."/>
            <person name="Thoren M.H."/>
            <person name="Johannesson H."/>
        </authorList>
    </citation>
    <scope>NUCLEOTIDE SEQUENCE</scope>
    <source>
        <strain evidence="4">SMH3187-1</strain>
    </source>
</reference>
<gene>
    <name evidence="4" type="ORF">B0T18DRAFT_323407</name>
</gene>
<dbReference type="CDD" id="cd00067">
    <property type="entry name" value="GAL4"/>
    <property type="match status" value="1"/>
</dbReference>
<evidence type="ECO:0000259" key="3">
    <source>
        <dbReference type="PROSITE" id="PS50048"/>
    </source>
</evidence>
<dbReference type="PANTHER" id="PTHR47784:SF5">
    <property type="entry name" value="STEROL UPTAKE CONTROL PROTEIN 2"/>
    <property type="match status" value="1"/>
</dbReference>
<evidence type="ECO:0000256" key="1">
    <source>
        <dbReference type="ARBA" id="ARBA00023242"/>
    </source>
</evidence>
<accession>A0AA40F328</accession>
<feature type="compositionally biased region" description="Low complexity" evidence="2">
    <location>
        <begin position="60"/>
        <end position="75"/>
    </location>
</feature>
<sequence length="468" mass="51685">MARLRLGYTKSRTGCLRCKQRRVKCDENRPCKACLRHNVDCSLVSGPSRRGESPQTPAQSAADSPRSRSTSRAPSEPSPAMPPRARQIWDPVRDMAAELPPPSAASSHSSPFTSSHPSPMTMTTESSHQATSAEALPHFDKFPLTPSHSDQESWVADLELLHHFTVYTSKSLFFTVNPPDERNKIWEIAAPKEAFTHVFLLHQLLAIAAFHLAYLEPHKRKKYAVQASQHQSMAIQGVRAALSNISPHNCHAVFATASLFFIGALADSGPAAQSFGGPNLDSLLDVFLLVKGVGGVMEEAEVELKSGPFAAAFVPSQGKVGPRLGQAIHHLEQDFHQRLLALPSDDPVRMDLLTETANSLTNMRRAISSSATPEYRILAAWPITMSERFISLLRQRNPVALGLLTHYCMIMHATESGYWYTQGWGLGVMQDISRFMMSPWDQDAVWALDLITGHSRRDLTIQSITHPS</sequence>
<dbReference type="GO" id="GO:0001228">
    <property type="term" value="F:DNA-binding transcription activator activity, RNA polymerase II-specific"/>
    <property type="evidence" value="ECO:0007669"/>
    <property type="project" value="TreeGrafter"/>
</dbReference>
<dbReference type="Gene3D" id="4.10.240.10">
    <property type="entry name" value="Zn(2)-C6 fungal-type DNA-binding domain"/>
    <property type="match status" value="1"/>
</dbReference>
<evidence type="ECO:0000313" key="5">
    <source>
        <dbReference type="Proteomes" id="UP001172155"/>
    </source>
</evidence>
<evidence type="ECO:0000313" key="4">
    <source>
        <dbReference type="EMBL" id="KAK0750312.1"/>
    </source>
</evidence>
<dbReference type="EMBL" id="JAUKUD010000003">
    <property type="protein sequence ID" value="KAK0750312.1"/>
    <property type="molecule type" value="Genomic_DNA"/>
</dbReference>
<dbReference type="Pfam" id="PF11951">
    <property type="entry name" value="Fungal_trans_2"/>
    <property type="match status" value="1"/>
</dbReference>
<feature type="region of interest" description="Disordered" evidence="2">
    <location>
        <begin position="97"/>
        <end position="133"/>
    </location>
</feature>
<feature type="region of interest" description="Disordered" evidence="2">
    <location>
        <begin position="42"/>
        <end position="85"/>
    </location>
</feature>
<keyword evidence="1" id="KW-0539">Nucleus</keyword>
<dbReference type="Proteomes" id="UP001172155">
    <property type="component" value="Unassembled WGS sequence"/>
</dbReference>
<dbReference type="InterPro" id="IPR036864">
    <property type="entry name" value="Zn2-C6_fun-type_DNA-bd_sf"/>
</dbReference>
<keyword evidence="5" id="KW-1185">Reference proteome</keyword>
<evidence type="ECO:0000256" key="2">
    <source>
        <dbReference type="SAM" id="MobiDB-lite"/>
    </source>
</evidence>